<name>A0A9D1JQE5_9FIRM</name>
<comment type="caution">
    <text evidence="13">The sequence shown here is derived from an EMBL/GenBank/DDBJ whole genome shotgun (WGS) entry which is preliminary data.</text>
</comment>
<comment type="catalytic activity">
    <reaction evidence="1">
        <text>ATP + protein L-histidine = ADP + protein N-phospho-L-histidine.</text>
        <dbReference type="EC" id="2.7.13.3"/>
    </reaction>
</comment>
<dbReference type="GO" id="GO:0004721">
    <property type="term" value="F:phosphoprotein phosphatase activity"/>
    <property type="evidence" value="ECO:0007669"/>
    <property type="project" value="TreeGrafter"/>
</dbReference>
<keyword evidence="8 11" id="KW-1133">Transmembrane helix</keyword>
<protein>
    <recommendedName>
        <fullName evidence="3">histidine kinase</fullName>
        <ecNumber evidence="3">2.7.13.3</ecNumber>
    </recommendedName>
</protein>
<reference evidence="13" key="1">
    <citation type="submission" date="2020-10" db="EMBL/GenBank/DDBJ databases">
        <authorList>
            <person name="Gilroy R."/>
        </authorList>
    </citation>
    <scope>NUCLEOTIDE SEQUENCE</scope>
    <source>
        <strain evidence="13">CHK178-757</strain>
    </source>
</reference>
<proteinExistence type="predicted"/>
<dbReference type="GO" id="GO:0016036">
    <property type="term" value="P:cellular response to phosphate starvation"/>
    <property type="evidence" value="ECO:0007669"/>
    <property type="project" value="TreeGrafter"/>
</dbReference>
<dbReference type="SMART" id="SM00387">
    <property type="entry name" value="HATPase_c"/>
    <property type="match status" value="1"/>
</dbReference>
<dbReference type="PANTHER" id="PTHR45453">
    <property type="entry name" value="PHOSPHATE REGULON SENSOR PROTEIN PHOR"/>
    <property type="match status" value="1"/>
</dbReference>
<evidence type="ECO:0000313" key="14">
    <source>
        <dbReference type="Proteomes" id="UP000823927"/>
    </source>
</evidence>
<evidence type="ECO:0000256" key="10">
    <source>
        <dbReference type="ARBA" id="ARBA00023136"/>
    </source>
</evidence>
<gene>
    <name evidence="13" type="ORF">IAB46_03640</name>
</gene>
<feature type="transmembrane region" description="Helical" evidence="11">
    <location>
        <begin position="12"/>
        <end position="32"/>
    </location>
</feature>
<dbReference type="PRINTS" id="PR00344">
    <property type="entry name" value="BCTRLSENSOR"/>
</dbReference>
<dbReference type="Gene3D" id="3.30.565.10">
    <property type="entry name" value="Histidine kinase-like ATPase, C-terminal domain"/>
    <property type="match status" value="1"/>
</dbReference>
<dbReference type="EMBL" id="DVIT01000014">
    <property type="protein sequence ID" value="HIS46649.1"/>
    <property type="molecule type" value="Genomic_DNA"/>
</dbReference>
<dbReference type="GO" id="GO:0000155">
    <property type="term" value="F:phosphorelay sensor kinase activity"/>
    <property type="evidence" value="ECO:0007669"/>
    <property type="project" value="TreeGrafter"/>
</dbReference>
<dbReference type="GO" id="GO:0005886">
    <property type="term" value="C:plasma membrane"/>
    <property type="evidence" value="ECO:0007669"/>
    <property type="project" value="UniProtKB-SubCell"/>
</dbReference>
<evidence type="ECO:0000256" key="4">
    <source>
        <dbReference type="ARBA" id="ARBA00022475"/>
    </source>
</evidence>
<evidence type="ECO:0000256" key="2">
    <source>
        <dbReference type="ARBA" id="ARBA00004651"/>
    </source>
</evidence>
<keyword evidence="4" id="KW-1003">Cell membrane</keyword>
<dbReference type="InterPro" id="IPR003594">
    <property type="entry name" value="HATPase_dom"/>
</dbReference>
<evidence type="ECO:0000256" key="9">
    <source>
        <dbReference type="ARBA" id="ARBA00023012"/>
    </source>
</evidence>
<dbReference type="PANTHER" id="PTHR45453:SF2">
    <property type="entry name" value="HISTIDINE KINASE"/>
    <property type="match status" value="1"/>
</dbReference>
<keyword evidence="6 11" id="KW-0812">Transmembrane</keyword>
<feature type="domain" description="Histidine kinase" evidence="12">
    <location>
        <begin position="123"/>
        <end position="324"/>
    </location>
</feature>
<dbReference type="EC" id="2.7.13.3" evidence="3"/>
<evidence type="ECO:0000256" key="7">
    <source>
        <dbReference type="ARBA" id="ARBA00022777"/>
    </source>
</evidence>
<keyword evidence="10 11" id="KW-0472">Membrane</keyword>
<dbReference type="InterPro" id="IPR036890">
    <property type="entry name" value="HATPase_C_sf"/>
</dbReference>
<sequence>MIFWKYLSQCRRAIWGMGLCLGIYIVFFTMFGEPVEVIWYPALLCLMVGAVLFVSGFLAFYKRHKELCRIRENIEMLWNDLPAPTDPKEADYQSLLAALGSIRDEEYGRWQSKQAETADYYATWVHQIKAPIAVMRVILQSEDTPSNQELLSELFRIEQYVEMVLYYVRLDENASDLVIEECSLDKIIRQAIRKYAGQFIRSRIRLSYEGTEKTALTDEKWLGFMLEQLLSNAVKYTEKGSVTISVDDENHLIVEDTGIGIAPEDMPRIFEKGFTGYNGRSEKKSTGLGLYLCKSSAKKLGHKISVASQVGKGSRFVIDLNHYDLKAE</sequence>
<comment type="subcellular location">
    <subcellularLocation>
        <location evidence="2">Cell membrane</location>
        <topology evidence="2">Multi-pass membrane protein</topology>
    </subcellularLocation>
</comment>
<accession>A0A9D1JQE5</accession>
<dbReference type="Pfam" id="PF02518">
    <property type="entry name" value="HATPase_c"/>
    <property type="match status" value="1"/>
</dbReference>
<dbReference type="SUPFAM" id="SSF55874">
    <property type="entry name" value="ATPase domain of HSP90 chaperone/DNA topoisomerase II/histidine kinase"/>
    <property type="match status" value="1"/>
</dbReference>
<evidence type="ECO:0000256" key="8">
    <source>
        <dbReference type="ARBA" id="ARBA00022989"/>
    </source>
</evidence>
<organism evidence="13 14">
    <name type="scientific">Candidatus Scybalocola faecigallinarum</name>
    <dbReference type="NCBI Taxonomy" id="2840941"/>
    <lineage>
        <taxon>Bacteria</taxon>
        <taxon>Bacillati</taxon>
        <taxon>Bacillota</taxon>
        <taxon>Clostridia</taxon>
        <taxon>Lachnospirales</taxon>
        <taxon>Lachnospiraceae</taxon>
        <taxon>Lachnospiraceae incertae sedis</taxon>
        <taxon>Candidatus Scybalocola (ex Gilroy et al. 2021)</taxon>
    </lineage>
</organism>
<dbReference type="AlphaFoldDB" id="A0A9D1JQE5"/>
<feature type="transmembrane region" description="Helical" evidence="11">
    <location>
        <begin position="38"/>
        <end position="61"/>
    </location>
</feature>
<evidence type="ECO:0000256" key="3">
    <source>
        <dbReference type="ARBA" id="ARBA00012438"/>
    </source>
</evidence>
<reference evidence="13" key="2">
    <citation type="journal article" date="2021" name="PeerJ">
        <title>Extensive microbial diversity within the chicken gut microbiome revealed by metagenomics and culture.</title>
        <authorList>
            <person name="Gilroy R."/>
            <person name="Ravi A."/>
            <person name="Getino M."/>
            <person name="Pursley I."/>
            <person name="Horton D.L."/>
            <person name="Alikhan N.F."/>
            <person name="Baker D."/>
            <person name="Gharbi K."/>
            <person name="Hall N."/>
            <person name="Watson M."/>
            <person name="Adriaenssens E.M."/>
            <person name="Foster-Nyarko E."/>
            <person name="Jarju S."/>
            <person name="Secka A."/>
            <person name="Antonio M."/>
            <person name="Oren A."/>
            <person name="Chaudhuri R.R."/>
            <person name="La Ragione R."/>
            <person name="Hildebrand F."/>
            <person name="Pallen M.J."/>
        </authorList>
    </citation>
    <scope>NUCLEOTIDE SEQUENCE</scope>
    <source>
        <strain evidence="13">CHK178-757</strain>
    </source>
</reference>
<dbReference type="Proteomes" id="UP000823927">
    <property type="component" value="Unassembled WGS sequence"/>
</dbReference>
<evidence type="ECO:0000313" key="13">
    <source>
        <dbReference type="EMBL" id="HIS46649.1"/>
    </source>
</evidence>
<keyword evidence="7 13" id="KW-0418">Kinase</keyword>
<dbReference type="InterPro" id="IPR005467">
    <property type="entry name" value="His_kinase_dom"/>
</dbReference>
<dbReference type="InterPro" id="IPR004358">
    <property type="entry name" value="Sig_transdc_His_kin-like_C"/>
</dbReference>
<evidence type="ECO:0000256" key="5">
    <source>
        <dbReference type="ARBA" id="ARBA00022679"/>
    </source>
</evidence>
<dbReference type="PROSITE" id="PS50109">
    <property type="entry name" value="HIS_KIN"/>
    <property type="match status" value="1"/>
</dbReference>
<evidence type="ECO:0000256" key="1">
    <source>
        <dbReference type="ARBA" id="ARBA00000085"/>
    </source>
</evidence>
<keyword evidence="9" id="KW-0902">Two-component regulatory system</keyword>
<evidence type="ECO:0000259" key="12">
    <source>
        <dbReference type="PROSITE" id="PS50109"/>
    </source>
</evidence>
<keyword evidence="5" id="KW-0808">Transferase</keyword>
<evidence type="ECO:0000256" key="11">
    <source>
        <dbReference type="SAM" id="Phobius"/>
    </source>
</evidence>
<evidence type="ECO:0000256" key="6">
    <source>
        <dbReference type="ARBA" id="ARBA00022692"/>
    </source>
</evidence>
<dbReference type="InterPro" id="IPR050351">
    <property type="entry name" value="BphY/WalK/GraS-like"/>
</dbReference>